<protein>
    <recommendedName>
        <fullName evidence="2">Retrotransposon Copia-like N-terminal domain-containing protein</fullName>
    </recommendedName>
</protein>
<evidence type="ECO:0000313" key="1">
    <source>
        <dbReference type="EMBL" id="VDD55011.1"/>
    </source>
</evidence>
<proteinExistence type="predicted"/>
<organism evidence="1">
    <name type="scientific">Brassica oleracea</name>
    <name type="common">Wild cabbage</name>
    <dbReference type="NCBI Taxonomy" id="3712"/>
    <lineage>
        <taxon>Eukaryota</taxon>
        <taxon>Viridiplantae</taxon>
        <taxon>Streptophyta</taxon>
        <taxon>Embryophyta</taxon>
        <taxon>Tracheophyta</taxon>
        <taxon>Spermatophyta</taxon>
        <taxon>Magnoliopsida</taxon>
        <taxon>eudicotyledons</taxon>
        <taxon>Gunneridae</taxon>
        <taxon>Pentapetalae</taxon>
        <taxon>rosids</taxon>
        <taxon>malvids</taxon>
        <taxon>Brassicales</taxon>
        <taxon>Brassicaceae</taxon>
        <taxon>Brassiceae</taxon>
        <taxon>Brassica</taxon>
    </lineage>
</organism>
<dbReference type="EMBL" id="LR031879">
    <property type="protein sequence ID" value="VDD55011.1"/>
    <property type="molecule type" value="Genomic_DNA"/>
</dbReference>
<name>A0A3P6G5T1_BRAOL</name>
<gene>
    <name evidence="1" type="ORF">BOLC8T48240H</name>
</gene>
<reference evidence="1" key="1">
    <citation type="submission" date="2018-11" db="EMBL/GenBank/DDBJ databases">
        <authorList>
            <consortium name="Genoscope - CEA"/>
            <person name="William W."/>
        </authorList>
    </citation>
    <scope>NUCLEOTIDE SEQUENCE</scope>
</reference>
<evidence type="ECO:0008006" key="2">
    <source>
        <dbReference type="Google" id="ProtNLM"/>
    </source>
</evidence>
<accession>A0A3P6G5T1</accession>
<sequence length="59" mass="6424">MINIKKLSSTKFITWSAQIKSLLRGYDLLMYINSTTAIPLPTAVSQTGSSEPILSHGEA</sequence>
<dbReference type="AlphaFoldDB" id="A0A3P6G5T1"/>